<organism evidence="4 5">
    <name type="scientific">Effusibacillus dendaii</name>
    <dbReference type="NCBI Taxonomy" id="2743772"/>
    <lineage>
        <taxon>Bacteria</taxon>
        <taxon>Bacillati</taxon>
        <taxon>Bacillota</taxon>
        <taxon>Bacilli</taxon>
        <taxon>Bacillales</taxon>
        <taxon>Alicyclobacillaceae</taxon>
        <taxon>Effusibacillus</taxon>
    </lineage>
</organism>
<dbReference type="GO" id="GO:0046872">
    <property type="term" value="F:metal ion binding"/>
    <property type="evidence" value="ECO:0007669"/>
    <property type="project" value="UniProtKB-KW"/>
</dbReference>
<evidence type="ECO:0000256" key="2">
    <source>
        <dbReference type="ARBA" id="ARBA00022723"/>
    </source>
</evidence>
<dbReference type="KEGG" id="eff:skT53_26880"/>
<name>A0A7I8DC02_9BACL</name>
<keyword evidence="5" id="KW-1185">Reference proteome</keyword>
<protein>
    <submittedName>
        <fullName evidence="4">2-hydroxyhepta-2,4-diene-1,7-dioate isomerase</fullName>
    </submittedName>
</protein>
<dbReference type="RefSeq" id="WP_200757977.1">
    <property type="nucleotide sequence ID" value="NZ_AP023366.1"/>
</dbReference>
<dbReference type="SUPFAM" id="SSF56529">
    <property type="entry name" value="FAH"/>
    <property type="match status" value="1"/>
</dbReference>
<dbReference type="GO" id="GO:0016853">
    <property type="term" value="F:isomerase activity"/>
    <property type="evidence" value="ECO:0007669"/>
    <property type="project" value="UniProtKB-KW"/>
</dbReference>
<dbReference type="Proteomes" id="UP000593802">
    <property type="component" value="Chromosome"/>
</dbReference>
<dbReference type="FunFam" id="3.90.850.10:FF:000002">
    <property type="entry name" value="2-hydroxyhepta-2,4-diene-1,7-dioate isomerase"/>
    <property type="match status" value="1"/>
</dbReference>
<dbReference type="EMBL" id="AP023366">
    <property type="protein sequence ID" value="BCJ87703.1"/>
    <property type="molecule type" value="Genomic_DNA"/>
</dbReference>
<sequence>MKLFTFNDGKRLKLGINTEKGLLDLTKVLQSFPNPSVPQTMEQLIAGGETHLQELESFVNRILKEVADECFLREEETVFGPCVPNPGKIICVGLNYRKHAVESNMRIPEYPVLFNKFDNSISAHKEVIPIPYNAEQIDYEAELVMVIGKKAKQVAKKNALDYVLGYCNGNDLSVRELQFRTNQWLLGKTSDGFCPIGPYLVTADEIENPNNLDMKTYVNREIRQNSNTADMIFHCDELISYISHYMALNPGDIIMTGTPEGVILGYPKEDQHWLKSGDEMVIEISGLGRLINQLG</sequence>
<keyword evidence="4" id="KW-0413">Isomerase</keyword>
<reference evidence="4 5" key="1">
    <citation type="submission" date="2020-08" db="EMBL/GenBank/DDBJ databases">
        <title>Complete Genome Sequence of Effusibacillus dendaii Strain skT53, Isolated from Farmland soil.</title>
        <authorList>
            <person name="Konishi T."/>
            <person name="Kawasaki H."/>
        </authorList>
    </citation>
    <scope>NUCLEOTIDE SEQUENCE [LARGE SCALE GENOMIC DNA]</scope>
    <source>
        <strain evidence="5">skT53</strain>
    </source>
</reference>
<dbReference type="GO" id="GO:0019752">
    <property type="term" value="P:carboxylic acid metabolic process"/>
    <property type="evidence" value="ECO:0007669"/>
    <property type="project" value="UniProtKB-ARBA"/>
</dbReference>
<dbReference type="InterPro" id="IPR011234">
    <property type="entry name" value="Fumarylacetoacetase-like_C"/>
</dbReference>
<evidence type="ECO:0000259" key="3">
    <source>
        <dbReference type="Pfam" id="PF01557"/>
    </source>
</evidence>
<comment type="similarity">
    <text evidence="1">Belongs to the FAH family.</text>
</comment>
<dbReference type="InterPro" id="IPR036663">
    <property type="entry name" value="Fumarylacetoacetase_C_sf"/>
</dbReference>
<proteinExistence type="inferred from homology"/>
<dbReference type="PANTHER" id="PTHR42796:SF4">
    <property type="entry name" value="FUMARYLACETOACETATE HYDROLASE DOMAIN-CONTAINING PROTEIN 2A"/>
    <property type="match status" value="1"/>
</dbReference>
<evidence type="ECO:0000313" key="5">
    <source>
        <dbReference type="Proteomes" id="UP000593802"/>
    </source>
</evidence>
<keyword evidence="2" id="KW-0479">Metal-binding</keyword>
<dbReference type="InterPro" id="IPR051121">
    <property type="entry name" value="FAH"/>
</dbReference>
<gene>
    <name evidence="4" type="ORF">skT53_26880</name>
</gene>
<evidence type="ECO:0000256" key="1">
    <source>
        <dbReference type="ARBA" id="ARBA00010211"/>
    </source>
</evidence>
<feature type="domain" description="Fumarylacetoacetase-like C-terminal" evidence="3">
    <location>
        <begin position="88"/>
        <end position="294"/>
    </location>
</feature>
<accession>A0A7I8DC02</accession>
<dbReference type="Gene3D" id="3.90.850.10">
    <property type="entry name" value="Fumarylacetoacetase-like, C-terminal domain"/>
    <property type="match status" value="1"/>
</dbReference>
<evidence type="ECO:0000313" key="4">
    <source>
        <dbReference type="EMBL" id="BCJ87703.1"/>
    </source>
</evidence>
<dbReference type="PANTHER" id="PTHR42796">
    <property type="entry name" value="FUMARYLACETOACETATE HYDROLASE DOMAIN-CONTAINING PROTEIN 2A-RELATED"/>
    <property type="match status" value="1"/>
</dbReference>
<dbReference type="AlphaFoldDB" id="A0A7I8DC02"/>
<dbReference type="Pfam" id="PF01557">
    <property type="entry name" value="FAA_hydrolase"/>
    <property type="match status" value="1"/>
</dbReference>